<dbReference type="Proteomes" id="UP001487740">
    <property type="component" value="Unassembled WGS sequence"/>
</dbReference>
<feature type="chain" id="PRO_5044717123" evidence="1">
    <location>
        <begin position="20"/>
        <end position="113"/>
    </location>
</feature>
<proteinExistence type="predicted"/>
<dbReference type="EMBL" id="JARAKH010000012">
    <property type="protein sequence ID" value="KAK8399161.1"/>
    <property type="molecule type" value="Genomic_DNA"/>
</dbReference>
<keyword evidence="3" id="KW-1185">Reference proteome</keyword>
<sequence length="113" mass="12506">MRSLSLALTVVVLVAVCSGNPLCKMNLQCELILCGVPNCGPGYEVKLEPCSCCPGCVLADSQEQDQQATEMLKLWRHKRRTGGKARLQSKLWTHTSVGDNIPDWFKKYLNGKP</sequence>
<accession>A0AAW0UIS4</accession>
<dbReference type="EMBL" id="JARAKH010000012">
    <property type="protein sequence ID" value="KAK8399157.1"/>
    <property type="molecule type" value="Genomic_DNA"/>
</dbReference>
<feature type="signal peptide" evidence="1">
    <location>
        <begin position="1"/>
        <end position="19"/>
    </location>
</feature>
<keyword evidence="1" id="KW-0732">Signal</keyword>
<reference evidence="2 3" key="1">
    <citation type="submission" date="2023-03" db="EMBL/GenBank/DDBJ databases">
        <title>High-quality genome of Scylla paramamosain provides insights in environmental adaptation.</title>
        <authorList>
            <person name="Zhang L."/>
        </authorList>
    </citation>
    <scope>NUCLEOTIDE SEQUENCE [LARGE SCALE GENOMIC DNA]</scope>
    <source>
        <strain evidence="2">LZ_2023a</strain>
        <tissue evidence="2">Muscle</tissue>
    </source>
</reference>
<dbReference type="AlphaFoldDB" id="A0AAW0UIS4"/>
<evidence type="ECO:0000256" key="1">
    <source>
        <dbReference type="SAM" id="SignalP"/>
    </source>
</evidence>
<organism evidence="2 3">
    <name type="scientific">Scylla paramamosain</name>
    <name type="common">Mud crab</name>
    <dbReference type="NCBI Taxonomy" id="85552"/>
    <lineage>
        <taxon>Eukaryota</taxon>
        <taxon>Metazoa</taxon>
        <taxon>Ecdysozoa</taxon>
        <taxon>Arthropoda</taxon>
        <taxon>Crustacea</taxon>
        <taxon>Multicrustacea</taxon>
        <taxon>Malacostraca</taxon>
        <taxon>Eumalacostraca</taxon>
        <taxon>Eucarida</taxon>
        <taxon>Decapoda</taxon>
        <taxon>Pleocyemata</taxon>
        <taxon>Brachyura</taxon>
        <taxon>Eubrachyura</taxon>
        <taxon>Portunoidea</taxon>
        <taxon>Portunidae</taxon>
        <taxon>Portuninae</taxon>
        <taxon>Scylla</taxon>
    </lineage>
</organism>
<evidence type="ECO:0000313" key="3">
    <source>
        <dbReference type="Proteomes" id="UP001487740"/>
    </source>
</evidence>
<gene>
    <name evidence="2" type="ORF">O3P69_004321</name>
</gene>
<evidence type="ECO:0000313" key="2">
    <source>
        <dbReference type="EMBL" id="KAK8399158.1"/>
    </source>
</evidence>
<name>A0AAW0UIS4_SCYPA</name>
<dbReference type="EMBL" id="JARAKH010000012">
    <property type="protein sequence ID" value="KAK8399158.1"/>
    <property type="molecule type" value="Genomic_DNA"/>
</dbReference>
<protein>
    <submittedName>
        <fullName evidence="2">Uncharacterized protein</fullName>
    </submittedName>
</protein>
<comment type="caution">
    <text evidence="2">The sequence shown here is derived from an EMBL/GenBank/DDBJ whole genome shotgun (WGS) entry which is preliminary data.</text>
</comment>